<evidence type="ECO:0000256" key="1">
    <source>
        <dbReference type="SAM" id="MobiDB-lite"/>
    </source>
</evidence>
<keyword evidence="3" id="KW-1185">Reference proteome</keyword>
<dbReference type="Proteomes" id="UP000054544">
    <property type="component" value="Unassembled WGS sequence"/>
</dbReference>
<dbReference type="EMBL" id="KE384725">
    <property type="protein sequence ID" value="KJK81907.1"/>
    <property type="molecule type" value="Genomic_DNA"/>
</dbReference>
<feature type="region of interest" description="Disordered" evidence="1">
    <location>
        <begin position="199"/>
        <end position="252"/>
    </location>
</feature>
<feature type="compositionally biased region" description="Basic residues" evidence="1">
    <location>
        <begin position="132"/>
        <end position="141"/>
    </location>
</feature>
<reference evidence="3" key="1">
    <citation type="journal article" date="2014" name="BMC Genomics">
        <title>The genome sequence of the biocontrol fungus Metarhizium anisopliae and comparative genomics of Metarhizium species.</title>
        <authorList>
            <person name="Pattemore J.A."/>
            <person name="Hane J.K."/>
            <person name="Williams A.H."/>
            <person name="Wilson B.A."/>
            <person name="Stodart B.J."/>
            <person name="Ash G.J."/>
        </authorList>
    </citation>
    <scope>NUCLEOTIDE SEQUENCE [LARGE SCALE GENOMIC DNA]</scope>
    <source>
        <strain evidence="3">BRIP 53293</strain>
    </source>
</reference>
<feature type="compositionally biased region" description="Basic and acidic residues" evidence="1">
    <location>
        <begin position="330"/>
        <end position="340"/>
    </location>
</feature>
<organism evidence="2 3">
    <name type="scientific">Metarhizium anisopliae BRIP 53293</name>
    <dbReference type="NCBI Taxonomy" id="1291518"/>
    <lineage>
        <taxon>Eukaryota</taxon>
        <taxon>Fungi</taxon>
        <taxon>Dikarya</taxon>
        <taxon>Ascomycota</taxon>
        <taxon>Pezizomycotina</taxon>
        <taxon>Sordariomycetes</taxon>
        <taxon>Hypocreomycetidae</taxon>
        <taxon>Hypocreales</taxon>
        <taxon>Clavicipitaceae</taxon>
        <taxon>Metarhizium</taxon>
    </lineage>
</organism>
<proteinExistence type="predicted"/>
<name>A0A0D9P6K3_METAN</name>
<dbReference type="STRING" id="1291518.A0A0D9P6K3"/>
<accession>A0A0D9P6K3</accession>
<gene>
    <name evidence="2" type="ORF">H634G_03170</name>
</gene>
<evidence type="ECO:0000313" key="3">
    <source>
        <dbReference type="Proteomes" id="UP000054544"/>
    </source>
</evidence>
<feature type="region of interest" description="Disordered" evidence="1">
    <location>
        <begin position="113"/>
        <end position="186"/>
    </location>
</feature>
<dbReference type="AlphaFoldDB" id="A0A0D9P6K3"/>
<sequence length="470" mass="52044">MGSTAGTEFLGSIQNVFEEAQGQGFSSVTEFRKVTGSILKFLRACRKMTGARARASCPICLPDGRNVRTHVALPPTALKINRETTRRLREAHSSNEFCGILLSQVHEQLHAKRSNLGKGGGNMTTSAGSRRPISKKKRASKRSPEPTPNPPSAKKARRRHKTVQTPPGSGNYDHKAGASRMAGDGDGVAVSMTPVSAFGSKQRPGAVVTKTQTGEKTERATHRQLTKSPTKAPRPAKSSASPENAEMVAVRNYGPLTPVKRLRIVLPKRKREPEQQQVIQQQQKQAAPSAITSQDDGPYSDSSSDERDSMSDISEISDCMIPMDMDPSEDVAREKTKERGLQMAQKDQSTQQTRKEPVQSAAATQFLRMVPHLRDGISSVTPKNWGKYFRRIQSYANSEGIRGADFKQRLMRLVEMDRLLRIAELCSIIAETLGPEDEVVDYETRNRWIKEKNEDINSLKMLFEGIDFNA</sequence>
<evidence type="ECO:0000313" key="2">
    <source>
        <dbReference type="EMBL" id="KJK81907.1"/>
    </source>
</evidence>
<feature type="compositionally biased region" description="Low complexity" evidence="1">
    <location>
        <begin position="275"/>
        <end position="285"/>
    </location>
</feature>
<dbReference type="OrthoDB" id="4868006at2759"/>
<protein>
    <submittedName>
        <fullName evidence="2">Uncharacterized protein</fullName>
    </submittedName>
</protein>
<feature type="region of interest" description="Disordered" evidence="1">
    <location>
        <begin position="268"/>
        <end position="356"/>
    </location>
</feature>